<name>A0A6C0APL1_9ZZZZ</name>
<feature type="transmembrane region" description="Helical" evidence="1">
    <location>
        <begin position="7"/>
        <end position="25"/>
    </location>
</feature>
<keyword evidence="1" id="KW-0472">Membrane</keyword>
<accession>A0A6C0APL1</accession>
<proteinExistence type="predicted"/>
<keyword evidence="1" id="KW-0812">Transmembrane</keyword>
<organism evidence="2">
    <name type="scientific">viral metagenome</name>
    <dbReference type="NCBI Taxonomy" id="1070528"/>
    <lineage>
        <taxon>unclassified sequences</taxon>
        <taxon>metagenomes</taxon>
        <taxon>organismal metagenomes</taxon>
    </lineage>
</organism>
<protein>
    <submittedName>
        <fullName evidence="2">Uncharacterized protein</fullName>
    </submittedName>
</protein>
<feature type="transmembrane region" description="Helical" evidence="1">
    <location>
        <begin position="83"/>
        <end position="104"/>
    </location>
</feature>
<evidence type="ECO:0000256" key="1">
    <source>
        <dbReference type="SAM" id="Phobius"/>
    </source>
</evidence>
<evidence type="ECO:0000313" key="2">
    <source>
        <dbReference type="EMBL" id="QHS81767.1"/>
    </source>
</evidence>
<feature type="transmembrane region" description="Helical" evidence="1">
    <location>
        <begin position="116"/>
        <end position="140"/>
    </location>
</feature>
<keyword evidence="1" id="KW-1133">Transmembrane helix</keyword>
<dbReference type="EMBL" id="MN740759">
    <property type="protein sequence ID" value="QHS81767.1"/>
    <property type="molecule type" value="Genomic_DNA"/>
</dbReference>
<feature type="transmembrane region" description="Helical" evidence="1">
    <location>
        <begin position="56"/>
        <end position="77"/>
    </location>
</feature>
<reference evidence="2" key="1">
    <citation type="journal article" date="2020" name="Nature">
        <title>Giant virus diversity and host interactions through global metagenomics.</title>
        <authorList>
            <person name="Schulz F."/>
            <person name="Roux S."/>
            <person name="Paez-Espino D."/>
            <person name="Jungbluth S."/>
            <person name="Walsh D.A."/>
            <person name="Denef V.J."/>
            <person name="McMahon K.D."/>
            <person name="Konstantinidis K.T."/>
            <person name="Eloe-Fadrosh E.A."/>
            <person name="Kyrpides N.C."/>
            <person name="Woyke T."/>
        </authorList>
    </citation>
    <scope>NUCLEOTIDE SEQUENCE</scope>
    <source>
        <strain evidence="2">GVMAG-S-1101164-72</strain>
    </source>
</reference>
<dbReference type="AlphaFoldDB" id="A0A6C0APL1"/>
<sequence>MDKKGHFYYRLNLTLFFINICIGVHLQNPLIVTTSLIAFGLSVYVYHTDWSQSKTWILDQIAILAILIPAIVLWLQLNPANHPFAGIFFGSAAAIYGLGLFKKLYTHSQKPVVREFWHLFVHILSFAGALFSSEILLIGLV</sequence>